<comment type="caution">
    <text evidence="7">The sequence shown here is derived from an EMBL/GenBank/DDBJ whole genome shotgun (WGS) entry which is preliminary data.</text>
</comment>
<dbReference type="Pfam" id="PF03998">
    <property type="entry name" value="Utp11"/>
    <property type="match status" value="1"/>
</dbReference>
<dbReference type="GO" id="GO:0032040">
    <property type="term" value="C:small-subunit processome"/>
    <property type="evidence" value="ECO:0007669"/>
    <property type="project" value="InterPro"/>
</dbReference>
<evidence type="ECO:0000313" key="7">
    <source>
        <dbReference type="EMBL" id="RZF41446.1"/>
    </source>
</evidence>
<evidence type="ECO:0000256" key="5">
    <source>
        <dbReference type="ARBA" id="ARBA00023242"/>
    </source>
</evidence>
<dbReference type="GO" id="GO:0006364">
    <property type="term" value="P:rRNA processing"/>
    <property type="evidence" value="ECO:0007669"/>
    <property type="project" value="UniProtKB-KW"/>
</dbReference>
<evidence type="ECO:0000256" key="3">
    <source>
        <dbReference type="ARBA" id="ARBA00020121"/>
    </source>
</evidence>
<gene>
    <name evidence="7" type="ORF">LSTR_LSTR000160</name>
</gene>
<organism evidence="7 8">
    <name type="scientific">Laodelphax striatellus</name>
    <name type="common">Small brown planthopper</name>
    <name type="synonym">Delphax striatella</name>
    <dbReference type="NCBI Taxonomy" id="195883"/>
    <lineage>
        <taxon>Eukaryota</taxon>
        <taxon>Metazoa</taxon>
        <taxon>Ecdysozoa</taxon>
        <taxon>Arthropoda</taxon>
        <taxon>Hexapoda</taxon>
        <taxon>Insecta</taxon>
        <taxon>Pterygota</taxon>
        <taxon>Neoptera</taxon>
        <taxon>Paraneoptera</taxon>
        <taxon>Hemiptera</taxon>
        <taxon>Auchenorrhyncha</taxon>
        <taxon>Fulgoroidea</taxon>
        <taxon>Delphacidae</taxon>
        <taxon>Criomorphinae</taxon>
        <taxon>Laodelphax</taxon>
    </lineage>
</organism>
<proteinExistence type="inferred from homology"/>
<feature type="compositionally biased region" description="Basic and acidic residues" evidence="6">
    <location>
        <begin position="70"/>
        <end position="82"/>
    </location>
</feature>
<comment type="similarity">
    <text evidence="2">Belongs to the UTP11 family.</text>
</comment>
<evidence type="ECO:0000256" key="6">
    <source>
        <dbReference type="SAM" id="MobiDB-lite"/>
    </source>
</evidence>
<dbReference type="PANTHER" id="PTHR12838:SF0">
    <property type="entry name" value="U3 SMALL NUCLEOLAR RNA-ASSOCIATED PROTEIN 11-RELATED"/>
    <property type="match status" value="1"/>
</dbReference>
<reference evidence="7 8" key="1">
    <citation type="journal article" date="2017" name="Gigascience">
        <title>Genome sequence of the small brown planthopper, Laodelphax striatellus.</title>
        <authorList>
            <person name="Zhu J."/>
            <person name="Jiang F."/>
            <person name="Wang X."/>
            <person name="Yang P."/>
            <person name="Bao Y."/>
            <person name="Zhao W."/>
            <person name="Wang W."/>
            <person name="Lu H."/>
            <person name="Wang Q."/>
            <person name="Cui N."/>
            <person name="Li J."/>
            <person name="Chen X."/>
            <person name="Luo L."/>
            <person name="Yu J."/>
            <person name="Kang L."/>
            <person name="Cui F."/>
        </authorList>
    </citation>
    <scope>NUCLEOTIDE SEQUENCE [LARGE SCALE GENOMIC DNA]</scope>
    <source>
        <strain evidence="7">Lst14</strain>
    </source>
</reference>
<feature type="region of interest" description="Disordered" evidence="6">
    <location>
        <begin position="55"/>
        <end position="82"/>
    </location>
</feature>
<keyword evidence="5" id="KW-0539">Nucleus</keyword>
<name>A0A482X723_LAOST</name>
<evidence type="ECO:0000256" key="1">
    <source>
        <dbReference type="ARBA" id="ARBA00004604"/>
    </source>
</evidence>
<keyword evidence="4" id="KW-0698">rRNA processing</keyword>
<accession>A0A482X723</accession>
<evidence type="ECO:0000256" key="4">
    <source>
        <dbReference type="ARBA" id="ARBA00022552"/>
    </source>
</evidence>
<dbReference type="STRING" id="195883.A0A482X723"/>
<keyword evidence="8" id="KW-1185">Reference proteome</keyword>
<dbReference type="InParanoid" id="A0A482X723"/>
<sequence length="300" mass="35703">MDVNGNFLCFHNTLKLEFYTLHPKLFTSALTNQLLGLSVCLLIYLKHQDNAMSSWKKASKTNQKTHRERHQPEARAHLGLLEKKKDYKKRSNDYHRKQKVLKILRKKALNKNPDEFYFHMINSQMVGSRHKEKIKPDTHTPDQIKLMETKDLKYVNYKRTIEHKKIDKMQSSLHLLDSANQVKNNHTFFVESTDEVKNFNLASRLDTHPMLLNRKTNRVRNNDLQNLSLPQVSNESLEQKKKVYNELEKRLNREKELSVIQQKLEIKKFLKDKTTKKPKQIKPGTKDAPLVYKWEYKRKK</sequence>
<feature type="compositionally biased region" description="Basic residues" evidence="6">
    <location>
        <begin position="57"/>
        <end position="69"/>
    </location>
</feature>
<dbReference type="EMBL" id="QKKF02016774">
    <property type="protein sequence ID" value="RZF41446.1"/>
    <property type="molecule type" value="Genomic_DNA"/>
</dbReference>
<dbReference type="PANTHER" id="PTHR12838">
    <property type="entry name" value="U3 SMALL NUCLEOLAR RNA-ASSOCIATED PROTEIN 11"/>
    <property type="match status" value="1"/>
</dbReference>
<dbReference type="OrthoDB" id="29058at2759"/>
<evidence type="ECO:0000313" key="8">
    <source>
        <dbReference type="Proteomes" id="UP000291343"/>
    </source>
</evidence>
<dbReference type="PIRSF" id="PIRSF015952">
    <property type="entry name" value="U3snoRNP11"/>
    <property type="match status" value="1"/>
</dbReference>
<dbReference type="SMR" id="A0A482X723"/>
<protein>
    <recommendedName>
        <fullName evidence="3">Probable U3 small nucleolar RNA-associated protein 11</fullName>
    </recommendedName>
</protein>
<dbReference type="Proteomes" id="UP000291343">
    <property type="component" value="Unassembled WGS sequence"/>
</dbReference>
<dbReference type="InterPro" id="IPR007144">
    <property type="entry name" value="SSU_processome_Utp11"/>
</dbReference>
<dbReference type="FunCoup" id="A0A482X723">
    <property type="interactions" value="967"/>
</dbReference>
<evidence type="ECO:0000256" key="2">
    <source>
        <dbReference type="ARBA" id="ARBA00008105"/>
    </source>
</evidence>
<comment type="subcellular location">
    <subcellularLocation>
        <location evidence="1">Nucleus</location>
        <location evidence="1">Nucleolus</location>
    </subcellularLocation>
</comment>
<dbReference type="AlphaFoldDB" id="A0A482X723"/>